<reference evidence="4 5" key="1">
    <citation type="journal article" date="2011" name="BMC Genomics">
        <title>Complete genome sequence of Corynebacterium variabile DSM 44702 isolated from the surface of smear-ripened cheeses and insights into cheese ripening and flavor generation.</title>
        <authorList>
            <person name="Schroeder J."/>
            <person name="Maus I."/>
            <person name="Trost E."/>
            <person name="Tauch A."/>
        </authorList>
    </citation>
    <scope>NUCLEOTIDE SEQUENCE [LARGE SCALE GENOMIC DNA]</scope>
    <source>
        <strain evidence="5">DSM 44702 / JCM 12073 / NCIMB 30131</strain>
    </source>
</reference>
<feature type="coiled-coil region" evidence="1">
    <location>
        <begin position="372"/>
        <end position="399"/>
    </location>
</feature>
<evidence type="ECO:0000313" key="5">
    <source>
        <dbReference type="Proteomes" id="UP000006659"/>
    </source>
</evidence>
<dbReference type="InterPro" id="IPR007569">
    <property type="entry name" value="DUF559"/>
</dbReference>
<evidence type="ECO:0000256" key="1">
    <source>
        <dbReference type="SAM" id="Coils"/>
    </source>
</evidence>
<dbReference type="eggNOG" id="ENOG5031TXD">
    <property type="taxonomic scope" value="Bacteria"/>
</dbReference>
<organism evidence="4 5">
    <name type="scientific">Corynebacterium variabile (strain DSM 44702 / CIP 107183 / JCM 12073 / NCIMB 30131)</name>
    <name type="common">Corynebacterium mooreparkense</name>
    <dbReference type="NCBI Taxonomy" id="858619"/>
    <lineage>
        <taxon>Bacteria</taxon>
        <taxon>Bacillati</taxon>
        <taxon>Actinomycetota</taxon>
        <taxon>Actinomycetes</taxon>
        <taxon>Mycobacteriales</taxon>
        <taxon>Corynebacteriaceae</taxon>
        <taxon>Corynebacterium</taxon>
    </lineage>
</organism>
<dbReference type="KEGG" id="cva:CVAR_0303"/>
<sequence>MCLNLAGEGANSTSPGMDRRESGKTPRQLVPVVLTGAMGKYGGELWDAAERDGRIKPGRGPNFTKRVLPDLAPLLRKDALDQGIPRSAVDRSDRPTRGVLIPPEEEGPFPERLGPCGWSSEDPGEFQWDIVTRGRAHWLLARDAVATGWLAAAMHGLPHWADSEPVVFFSTHTRRSARSRFGAKFRTPPADLVTVRPDPLFPELRSVDAATAAVQCLSSVMRGKKTWWIPSVPGMGDREVRAVQLIDAFYQCTHVTARQILVAARGTVSRRVLKRVLALCDQGAQSPMETVLRLLVRDALVDVEGDHVWSSQVTVVLGTWYRKRTTPDLACVELKVALYYDGRHHDEDDQNDTDFRLFQQLKDLGWEVVRVNRDLLSDLEELMKQVDAAIARAVAAAEALAAPPS</sequence>
<dbReference type="EMBL" id="CP002917">
    <property type="protein sequence ID" value="AEK35651.1"/>
    <property type="molecule type" value="Genomic_DNA"/>
</dbReference>
<protein>
    <recommendedName>
        <fullName evidence="3">DUF559 domain-containing protein</fullName>
    </recommendedName>
</protein>
<evidence type="ECO:0000259" key="3">
    <source>
        <dbReference type="Pfam" id="PF04480"/>
    </source>
</evidence>
<accession>G0HCS6</accession>
<dbReference type="SUPFAM" id="SSF52980">
    <property type="entry name" value="Restriction endonuclease-like"/>
    <property type="match status" value="1"/>
</dbReference>
<dbReference type="HOGENOM" id="CLU_059338_0_0_11"/>
<gene>
    <name evidence="4" type="ordered locus">CVAR_0303</name>
</gene>
<feature type="region of interest" description="Disordered" evidence="2">
    <location>
        <begin position="1"/>
        <end position="27"/>
    </location>
</feature>
<proteinExistence type="predicted"/>
<keyword evidence="1" id="KW-0175">Coiled coil</keyword>
<dbReference type="InterPro" id="IPR011335">
    <property type="entry name" value="Restrct_endonuc-II-like"/>
</dbReference>
<evidence type="ECO:0000313" key="4">
    <source>
        <dbReference type="EMBL" id="AEK35651.1"/>
    </source>
</evidence>
<name>G0HCS6_CORVD</name>
<dbReference type="Pfam" id="PF04480">
    <property type="entry name" value="DUF559"/>
    <property type="match status" value="1"/>
</dbReference>
<feature type="region of interest" description="Disordered" evidence="2">
    <location>
        <begin position="83"/>
        <end position="111"/>
    </location>
</feature>
<dbReference type="Gene3D" id="3.40.960.10">
    <property type="entry name" value="VSR Endonuclease"/>
    <property type="match status" value="1"/>
</dbReference>
<dbReference type="Proteomes" id="UP000006659">
    <property type="component" value="Chromosome"/>
</dbReference>
<dbReference type="STRING" id="858619.CVAR_0303"/>
<evidence type="ECO:0000256" key="2">
    <source>
        <dbReference type="SAM" id="MobiDB-lite"/>
    </source>
</evidence>
<dbReference type="AlphaFoldDB" id="G0HCS6"/>
<feature type="domain" description="DUF559" evidence="3">
    <location>
        <begin position="328"/>
        <end position="389"/>
    </location>
</feature>